<dbReference type="RefSeq" id="WP_320688450.1">
    <property type="nucleotide sequence ID" value="NZ_JAXBLV010000207.1"/>
</dbReference>
<feature type="region of interest" description="Disordered" evidence="1">
    <location>
        <begin position="1"/>
        <end position="20"/>
    </location>
</feature>
<reference evidence="3" key="1">
    <citation type="journal article" date="2023" name="Mar. Drugs">
        <title>Gemmata algarum, a Novel Planctomycete Isolated from an Algal Mat, Displays Antimicrobial Activity.</title>
        <authorList>
            <person name="Kumar G."/>
            <person name="Kallscheuer N."/>
            <person name="Kashif M."/>
            <person name="Ahamad S."/>
            <person name="Jagadeeshwari U."/>
            <person name="Pannikurungottu S."/>
            <person name="Haufschild T."/>
            <person name="Kabuu M."/>
            <person name="Sasikala C."/>
            <person name="Jogler C."/>
            <person name="Ramana C."/>
        </authorList>
    </citation>
    <scope>NUCLEOTIDE SEQUENCE [LARGE SCALE GENOMIC DNA]</scope>
    <source>
        <strain evidence="3">JC673</strain>
    </source>
</reference>
<feature type="compositionally biased region" description="Acidic residues" evidence="1">
    <location>
        <begin position="1"/>
        <end position="11"/>
    </location>
</feature>
<comment type="caution">
    <text evidence="2">The sequence shown here is derived from an EMBL/GenBank/DDBJ whole genome shotgun (WGS) entry which is preliminary data.</text>
</comment>
<accession>A0ABU5F3G0</accession>
<name>A0ABU5F3G0_9BACT</name>
<evidence type="ECO:0000313" key="3">
    <source>
        <dbReference type="Proteomes" id="UP001272242"/>
    </source>
</evidence>
<evidence type="ECO:0000313" key="2">
    <source>
        <dbReference type="EMBL" id="MDY3562117.1"/>
    </source>
</evidence>
<dbReference type="Pfam" id="PF20196">
    <property type="entry name" value="DUF6559"/>
    <property type="match status" value="1"/>
</dbReference>
<protein>
    <submittedName>
        <fullName evidence="2">Uncharacterized protein</fullName>
    </submittedName>
</protein>
<keyword evidence="3" id="KW-1185">Reference proteome</keyword>
<dbReference type="EMBL" id="JAXBLV010000207">
    <property type="protein sequence ID" value="MDY3562117.1"/>
    <property type="molecule type" value="Genomic_DNA"/>
</dbReference>
<dbReference type="Proteomes" id="UP001272242">
    <property type="component" value="Unassembled WGS sequence"/>
</dbReference>
<evidence type="ECO:0000256" key="1">
    <source>
        <dbReference type="SAM" id="MobiDB-lite"/>
    </source>
</evidence>
<organism evidence="2 3">
    <name type="scientific">Gemmata algarum</name>
    <dbReference type="NCBI Taxonomy" id="2975278"/>
    <lineage>
        <taxon>Bacteria</taxon>
        <taxon>Pseudomonadati</taxon>
        <taxon>Planctomycetota</taxon>
        <taxon>Planctomycetia</taxon>
        <taxon>Gemmatales</taxon>
        <taxon>Gemmataceae</taxon>
        <taxon>Gemmata</taxon>
    </lineage>
</organism>
<sequence>MATTTLDDDDGGVYALAPEPPASVSPASACTATLTADKRRAVRSYLTDLGPALRAKYGRQPHYTPAQVQETALERALRIDYLCWAYVLHCSAPAFESLHANAGEACDYLAMRAAVGAAFFGGDVDFAIPTVVDVVVSGAAPVASDAIGWLAGVDWTALLNWS</sequence>
<proteinExistence type="predicted"/>
<gene>
    <name evidence="2" type="ORF">R5W23_003563</name>
</gene>
<dbReference type="InterPro" id="IPR046689">
    <property type="entry name" value="DUF6559"/>
</dbReference>